<organism evidence="3 4">
    <name type="scientific">Lacipirellula limnantheis</name>
    <dbReference type="NCBI Taxonomy" id="2528024"/>
    <lineage>
        <taxon>Bacteria</taxon>
        <taxon>Pseudomonadati</taxon>
        <taxon>Planctomycetota</taxon>
        <taxon>Planctomycetia</taxon>
        <taxon>Pirellulales</taxon>
        <taxon>Lacipirellulaceae</taxon>
        <taxon>Lacipirellula</taxon>
    </lineage>
</organism>
<sequence length="227" mass="23139" precursor="true">MCWKFRAGRAPFALQASCLVAVMGVPAAAQQYYYQPPPSYYQNDTAAGAVVGGGLGAVTGALVGGKDHRGGGALIGAGVGALTGGLIGNAADAADQRAAAAGSAVAAQANAQVAAMAVTNFDLVEMTRAGVGEEVIISTIRSRGGRFDLSPGGLIALKQSGVSDRVVMAAQSSAPGAFAPSVAPAIIGPPPVVYVQPAPAVRFYAGPSWGYHHHYYHHPRHHYHGHW</sequence>
<feature type="signal peptide" evidence="1">
    <location>
        <begin position="1"/>
        <end position="29"/>
    </location>
</feature>
<evidence type="ECO:0000259" key="2">
    <source>
        <dbReference type="Pfam" id="PF13441"/>
    </source>
</evidence>
<dbReference type="AlphaFoldDB" id="A0A517U1U8"/>
<name>A0A517U1U8_9BACT</name>
<feature type="chain" id="PRO_5021721951" description="YMGG-like Gly-zipper domain-containing protein" evidence="1">
    <location>
        <begin position="30"/>
        <end position="227"/>
    </location>
</feature>
<dbReference type="KEGG" id="llh:I41_37940"/>
<protein>
    <recommendedName>
        <fullName evidence="2">YMGG-like Gly-zipper domain-containing protein</fullName>
    </recommendedName>
</protein>
<evidence type="ECO:0000256" key="1">
    <source>
        <dbReference type="SAM" id="SignalP"/>
    </source>
</evidence>
<keyword evidence="4" id="KW-1185">Reference proteome</keyword>
<dbReference type="Pfam" id="PF13441">
    <property type="entry name" value="Gly-zipper_YMGG"/>
    <property type="match status" value="1"/>
</dbReference>
<dbReference type="RefSeq" id="WP_210420993.1">
    <property type="nucleotide sequence ID" value="NZ_CP036339.1"/>
</dbReference>
<keyword evidence="1" id="KW-0732">Signal</keyword>
<evidence type="ECO:0000313" key="3">
    <source>
        <dbReference type="EMBL" id="QDT74597.1"/>
    </source>
</evidence>
<accession>A0A517U1U8</accession>
<evidence type="ECO:0000313" key="4">
    <source>
        <dbReference type="Proteomes" id="UP000317909"/>
    </source>
</evidence>
<dbReference type="InterPro" id="IPR027367">
    <property type="entry name" value="Gly-zipper_YMGG"/>
</dbReference>
<dbReference type="EMBL" id="CP036339">
    <property type="protein sequence ID" value="QDT74597.1"/>
    <property type="molecule type" value="Genomic_DNA"/>
</dbReference>
<reference evidence="3 4" key="1">
    <citation type="submission" date="2019-02" db="EMBL/GenBank/DDBJ databases">
        <title>Deep-cultivation of Planctomycetes and their phenomic and genomic characterization uncovers novel biology.</title>
        <authorList>
            <person name="Wiegand S."/>
            <person name="Jogler M."/>
            <person name="Boedeker C."/>
            <person name="Pinto D."/>
            <person name="Vollmers J."/>
            <person name="Rivas-Marin E."/>
            <person name="Kohn T."/>
            <person name="Peeters S.H."/>
            <person name="Heuer A."/>
            <person name="Rast P."/>
            <person name="Oberbeckmann S."/>
            <person name="Bunk B."/>
            <person name="Jeske O."/>
            <person name="Meyerdierks A."/>
            <person name="Storesund J.E."/>
            <person name="Kallscheuer N."/>
            <person name="Luecker S."/>
            <person name="Lage O.M."/>
            <person name="Pohl T."/>
            <person name="Merkel B.J."/>
            <person name="Hornburger P."/>
            <person name="Mueller R.-W."/>
            <person name="Bruemmer F."/>
            <person name="Labrenz M."/>
            <person name="Spormann A.M."/>
            <person name="Op den Camp H."/>
            <person name="Overmann J."/>
            <person name="Amann R."/>
            <person name="Jetten M.S.M."/>
            <person name="Mascher T."/>
            <person name="Medema M.H."/>
            <person name="Devos D.P."/>
            <person name="Kaster A.-K."/>
            <person name="Ovreas L."/>
            <person name="Rohde M."/>
            <person name="Galperin M.Y."/>
            <person name="Jogler C."/>
        </authorList>
    </citation>
    <scope>NUCLEOTIDE SEQUENCE [LARGE SCALE GENOMIC DNA]</scope>
    <source>
        <strain evidence="3 4">I41</strain>
    </source>
</reference>
<feature type="domain" description="YMGG-like Gly-zipper" evidence="2">
    <location>
        <begin position="43"/>
        <end position="89"/>
    </location>
</feature>
<dbReference type="Proteomes" id="UP000317909">
    <property type="component" value="Chromosome"/>
</dbReference>
<proteinExistence type="predicted"/>
<gene>
    <name evidence="3" type="ORF">I41_37940</name>
</gene>